<dbReference type="EMBL" id="CAKXAJ010021032">
    <property type="protein sequence ID" value="CAH2225965.1"/>
    <property type="molecule type" value="Genomic_DNA"/>
</dbReference>
<sequence>MFVVTLPPVWKADSTKKSRQETQQIALFQKQPCRLGILQSCSIRELSNLQSKIQKHAAFESELAANKKRIDDVAATGEDLIEAEHYASQEIARHVEDLENLWRDLMSAAKLRRDRLQEAYQARVYLRGLDDFTAWLDEVESQLLSEDHGKDLSSVQALLKRHARLEAAGAAKAELATQLADTAQQLADNQHFMAEEILDKADQAVKRYRQLQEPIQIRRDNLEDAALLHRWERDADEELSWLKEREATICSDEAGASLPEAQALLKKHLALEAEIIA</sequence>
<dbReference type="CDD" id="cd00176">
    <property type="entry name" value="SPEC"/>
    <property type="match status" value="1"/>
</dbReference>
<dbReference type="SUPFAM" id="SSF46966">
    <property type="entry name" value="Spectrin repeat"/>
    <property type="match status" value="2"/>
</dbReference>
<dbReference type="Pfam" id="PF00435">
    <property type="entry name" value="Spectrin"/>
    <property type="match status" value="3"/>
</dbReference>
<dbReference type="InterPro" id="IPR002017">
    <property type="entry name" value="Spectrin_repeat"/>
</dbReference>
<dbReference type="SMART" id="SM00150">
    <property type="entry name" value="SPEC"/>
    <property type="match status" value="2"/>
</dbReference>
<name>A0A8S4QVQ0_9NEOP</name>
<dbReference type="Proteomes" id="UP000838756">
    <property type="component" value="Unassembled WGS sequence"/>
</dbReference>
<keyword evidence="1" id="KW-0677">Repeat</keyword>
<dbReference type="PANTHER" id="PTHR11915">
    <property type="entry name" value="SPECTRIN/FILAMIN RELATED CYTOSKELETAL PROTEIN"/>
    <property type="match status" value="1"/>
</dbReference>
<comment type="caution">
    <text evidence="2">The sequence shown here is derived from an EMBL/GenBank/DDBJ whole genome shotgun (WGS) entry which is preliminary data.</text>
</comment>
<dbReference type="InterPro" id="IPR018159">
    <property type="entry name" value="Spectrin/alpha-actinin"/>
</dbReference>
<dbReference type="AlphaFoldDB" id="A0A8S4QVQ0"/>
<accession>A0A8S4QVQ0</accession>
<gene>
    <name evidence="2" type="primary">jg27368</name>
    <name evidence="2" type="ORF">PAEG_LOCUS7013</name>
</gene>
<dbReference type="GO" id="GO:0005737">
    <property type="term" value="C:cytoplasm"/>
    <property type="evidence" value="ECO:0007669"/>
    <property type="project" value="UniProtKB-ARBA"/>
</dbReference>
<organism evidence="2 3">
    <name type="scientific">Pararge aegeria aegeria</name>
    <dbReference type="NCBI Taxonomy" id="348720"/>
    <lineage>
        <taxon>Eukaryota</taxon>
        <taxon>Metazoa</taxon>
        <taxon>Ecdysozoa</taxon>
        <taxon>Arthropoda</taxon>
        <taxon>Hexapoda</taxon>
        <taxon>Insecta</taxon>
        <taxon>Pterygota</taxon>
        <taxon>Neoptera</taxon>
        <taxon>Endopterygota</taxon>
        <taxon>Lepidoptera</taxon>
        <taxon>Glossata</taxon>
        <taxon>Ditrysia</taxon>
        <taxon>Papilionoidea</taxon>
        <taxon>Nymphalidae</taxon>
        <taxon>Satyrinae</taxon>
        <taxon>Satyrini</taxon>
        <taxon>Parargina</taxon>
        <taxon>Pararge</taxon>
    </lineage>
</organism>
<evidence type="ECO:0000256" key="1">
    <source>
        <dbReference type="ARBA" id="ARBA00022737"/>
    </source>
</evidence>
<reference evidence="2" key="1">
    <citation type="submission" date="2022-03" db="EMBL/GenBank/DDBJ databases">
        <authorList>
            <person name="Lindestad O."/>
        </authorList>
    </citation>
    <scope>NUCLEOTIDE SEQUENCE</scope>
</reference>
<evidence type="ECO:0000313" key="2">
    <source>
        <dbReference type="EMBL" id="CAH2225965.1"/>
    </source>
</evidence>
<keyword evidence="3" id="KW-1185">Reference proteome</keyword>
<evidence type="ECO:0000313" key="3">
    <source>
        <dbReference type="Proteomes" id="UP000838756"/>
    </source>
</evidence>
<feature type="non-terminal residue" evidence="2">
    <location>
        <position position="1"/>
    </location>
</feature>
<dbReference type="FunFam" id="1.20.58.60:FF:000017">
    <property type="entry name" value="Spectrin alpha chain, non-erythrocytic 1"/>
    <property type="match status" value="1"/>
</dbReference>
<protein>
    <submittedName>
        <fullName evidence="2">Jg27368 protein</fullName>
    </submittedName>
</protein>
<dbReference type="OrthoDB" id="9942256at2759"/>
<proteinExistence type="predicted"/>
<dbReference type="Gene3D" id="1.20.58.60">
    <property type="match status" value="3"/>
</dbReference>